<dbReference type="GO" id="GO:0005886">
    <property type="term" value="C:plasma membrane"/>
    <property type="evidence" value="ECO:0007669"/>
    <property type="project" value="UniProtKB-SubCell"/>
</dbReference>
<keyword evidence="10" id="KW-1185">Reference proteome</keyword>
<feature type="non-terminal residue" evidence="9">
    <location>
        <position position="130"/>
    </location>
</feature>
<comment type="subcellular location">
    <subcellularLocation>
        <location evidence="1">Cell membrane</location>
        <topology evidence="1">Multi-pass membrane protein</topology>
    </subcellularLocation>
</comment>
<name>A0A5E4DBC2_MARMO</name>
<evidence type="ECO:0000256" key="4">
    <source>
        <dbReference type="ARBA" id="ARBA00022692"/>
    </source>
</evidence>
<evidence type="ECO:0000256" key="3">
    <source>
        <dbReference type="ARBA" id="ARBA00022606"/>
    </source>
</evidence>
<organism evidence="9 10">
    <name type="scientific">Marmota monax</name>
    <name type="common">Woodchuck</name>
    <dbReference type="NCBI Taxonomy" id="9995"/>
    <lineage>
        <taxon>Eukaryota</taxon>
        <taxon>Metazoa</taxon>
        <taxon>Chordata</taxon>
        <taxon>Craniata</taxon>
        <taxon>Vertebrata</taxon>
        <taxon>Euteleostomi</taxon>
        <taxon>Mammalia</taxon>
        <taxon>Eutheria</taxon>
        <taxon>Euarchontoglires</taxon>
        <taxon>Glires</taxon>
        <taxon>Rodentia</taxon>
        <taxon>Sciuromorpha</taxon>
        <taxon>Sciuridae</taxon>
        <taxon>Xerinae</taxon>
        <taxon>Marmotini</taxon>
        <taxon>Marmota</taxon>
    </lineage>
</organism>
<evidence type="ECO:0000313" key="9">
    <source>
        <dbReference type="EMBL" id="VTJ90079.1"/>
    </source>
</evidence>
<accession>A0A5E4DBC2</accession>
<evidence type="ECO:0000256" key="6">
    <source>
        <dbReference type="ARBA" id="ARBA00023136"/>
    </source>
</evidence>
<dbReference type="GO" id="GO:0007186">
    <property type="term" value="P:G protein-coupled receptor signaling pathway"/>
    <property type="evidence" value="ECO:0007669"/>
    <property type="project" value="InterPro"/>
</dbReference>
<evidence type="ECO:0000313" key="10">
    <source>
        <dbReference type="Proteomes" id="UP000335636"/>
    </source>
</evidence>
<dbReference type="Gene3D" id="1.20.1070.10">
    <property type="entry name" value="Rhodopsin 7-helix transmembrane proteins"/>
    <property type="match status" value="1"/>
</dbReference>
<evidence type="ECO:0008006" key="11">
    <source>
        <dbReference type="Google" id="ProtNLM"/>
    </source>
</evidence>
<keyword evidence="6 8" id="KW-0472">Membrane</keyword>
<dbReference type="SUPFAM" id="SSF81321">
    <property type="entry name" value="Family A G protein-coupled receptor-like"/>
    <property type="match status" value="1"/>
</dbReference>
<feature type="transmembrane region" description="Helical" evidence="8">
    <location>
        <begin position="54"/>
        <end position="76"/>
    </location>
</feature>
<evidence type="ECO:0000256" key="1">
    <source>
        <dbReference type="ARBA" id="ARBA00004651"/>
    </source>
</evidence>
<evidence type="ECO:0000256" key="5">
    <source>
        <dbReference type="ARBA" id="ARBA00022989"/>
    </source>
</evidence>
<keyword evidence="3" id="KW-0716">Sensory transduction</keyword>
<protein>
    <recommendedName>
        <fullName evidence="11">G-protein coupled receptors family 1 profile domain-containing protein</fullName>
    </recommendedName>
</protein>
<dbReference type="PANTHER" id="PTHR26453">
    <property type="entry name" value="OLFACTORY RECEPTOR"/>
    <property type="match status" value="1"/>
</dbReference>
<evidence type="ECO:0000256" key="7">
    <source>
        <dbReference type="ARBA" id="ARBA00023224"/>
    </source>
</evidence>
<dbReference type="GO" id="GO:0004984">
    <property type="term" value="F:olfactory receptor activity"/>
    <property type="evidence" value="ECO:0007669"/>
    <property type="project" value="InterPro"/>
</dbReference>
<evidence type="ECO:0000256" key="8">
    <source>
        <dbReference type="SAM" id="Phobius"/>
    </source>
</evidence>
<dbReference type="InterPro" id="IPR000725">
    <property type="entry name" value="Olfact_rcpt"/>
</dbReference>
<keyword evidence="4 8" id="KW-0812">Transmembrane</keyword>
<dbReference type="Pfam" id="PF13853">
    <property type="entry name" value="7tm_4"/>
    <property type="match status" value="1"/>
</dbReference>
<comment type="caution">
    <text evidence="9">The sequence shown here is derived from an EMBL/GenBank/DDBJ whole genome shotgun (WGS) entry which is preliminary data.</text>
</comment>
<keyword evidence="2" id="KW-1003">Cell membrane</keyword>
<feature type="transmembrane region" description="Helical" evidence="8">
    <location>
        <begin position="88"/>
        <end position="110"/>
    </location>
</feature>
<dbReference type="AlphaFoldDB" id="A0A5E4DBC2"/>
<dbReference type="EMBL" id="CABDUW010004099">
    <property type="protein sequence ID" value="VTJ90079.1"/>
    <property type="molecule type" value="Genomic_DNA"/>
</dbReference>
<sequence>MGLAQSIVQTPPTLHLPFCPHRQIDDFLCEVPSLIRLSCGDTTYNEIQLAVSSVIFVVVPLSLILVSYSATAQAVLRINSAHAWKRPLGTCSSHLMVVTIFYSSVIAVYLQPKNPYAQKRGKFFGLFYAV</sequence>
<reference evidence="9" key="1">
    <citation type="submission" date="2019-04" db="EMBL/GenBank/DDBJ databases">
        <authorList>
            <person name="Alioto T."/>
            <person name="Alioto T."/>
        </authorList>
    </citation>
    <scope>NUCLEOTIDE SEQUENCE [LARGE SCALE GENOMIC DNA]</scope>
</reference>
<proteinExistence type="predicted"/>
<gene>
    <name evidence="9" type="ORF">MONAX_5E024911</name>
</gene>
<keyword evidence="5 8" id="KW-1133">Transmembrane helix</keyword>
<evidence type="ECO:0000256" key="2">
    <source>
        <dbReference type="ARBA" id="ARBA00022475"/>
    </source>
</evidence>
<dbReference type="Proteomes" id="UP000335636">
    <property type="component" value="Unassembled WGS sequence"/>
</dbReference>
<keyword evidence="7" id="KW-0807">Transducer</keyword>